<sequence length="230" mass="25859">MVYLQGFRHKCMKLVNHIPYGGSGNYTNRIKTQSETIRIAVPIAVQAVLSSAHDGGVFTIVDYGCADGGTSMSLRNAIVKALREKHGDSLPIHVIYEDQPVNDFKGLFLRLQELKKPFDDPDGAARKAGLNLISIETGQVRCAFQQKWMREKGDPTEYARRFVSSIRVVCDTTYMSETLNLEMLLERRYKEKCVNGSGSPYRLFHGKLNANMIRIPSSSHYPIKNGNRMG</sequence>
<organism evidence="1 2">
    <name type="scientific">Nematostella vectensis</name>
    <name type="common">Starlet sea anemone</name>
    <dbReference type="NCBI Taxonomy" id="45351"/>
    <lineage>
        <taxon>Eukaryota</taxon>
        <taxon>Metazoa</taxon>
        <taxon>Cnidaria</taxon>
        <taxon>Anthozoa</taxon>
        <taxon>Hexacorallia</taxon>
        <taxon>Actiniaria</taxon>
        <taxon>Edwardsiidae</taxon>
        <taxon>Nematostella</taxon>
    </lineage>
</organism>
<dbReference type="HOGENOM" id="CLU_1206045_0_0_1"/>
<protein>
    <submittedName>
        <fullName evidence="1">Uncharacterized protein</fullName>
    </submittedName>
</protein>
<proteinExistence type="predicted"/>
<dbReference type="InParanoid" id="A7S6Y8"/>
<keyword evidence="2" id="KW-1185">Reference proteome</keyword>
<dbReference type="Gene3D" id="3.40.50.150">
    <property type="entry name" value="Vaccinia Virus protein VP39"/>
    <property type="match status" value="1"/>
</dbReference>
<dbReference type="InterPro" id="IPR005299">
    <property type="entry name" value="MeTrfase_7"/>
</dbReference>
<dbReference type="Proteomes" id="UP000001593">
    <property type="component" value="Unassembled WGS sequence"/>
</dbReference>
<dbReference type="EMBL" id="DS469590">
    <property type="protein sequence ID" value="EDO40542.1"/>
    <property type="molecule type" value="Genomic_DNA"/>
</dbReference>
<dbReference type="AlphaFoldDB" id="A7S6Y8"/>
<evidence type="ECO:0000313" key="1">
    <source>
        <dbReference type="EMBL" id="EDO40542.1"/>
    </source>
</evidence>
<gene>
    <name evidence="1" type="ORF">NEMVEDRAFT_v1g207785</name>
</gene>
<evidence type="ECO:0000313" key="2">
    <source>
        <dbReference type="Proteomes" id="UP000001593"/>
    </source>
</evidence>
<dbReference type="GO" id="GO:0032259">
    <property type="term" value="P:methylation"/>
    <property type="evidence" value="ECO:0000318"/>
    <property type="project" value="GO_Central"/>
</dbReference>
<reference evidence="1 2" key="1">
    <citation type="journal article" date="2007" name="Science">
        <title>Sea anemone genome reveals ancestral eumetazoan gene repertoire and genomic organization.</title>
        <authorList>
            <person name="Putnam N.H."/>
            <person name="Srivastava M."/>
            <person name="Hellsten U."/>
            <person name="Dirks B."/>
            <person name="Chapman J."/>
            <person name="Salamov A."/>
            <person name="Terry A."/>
            <person name="Shapiro H."/>
            <person name="Lindquist E."/>
            <person name="Kapitonov V.V."/>
            <person name="Jurka J."/>
            <person name="Genikhovich G."/>
            <person name="Grigoriev I.V."/>
            <person name="Lucas S.M."/>
            <person name="Steele R.E."/>
            <person name="Finnerty J.R."/>
            <person name="Technau U."/>
            <person name="Martindale M.Q."/>
            <person name="Rokhsar D.S."/>
        </authorList>
    </citation>
    <scope>NUCLEOTIDE SEQUENCE [LARGE SCALE GENOMIC DNA]</scope>
    <source>
        <strain evidence="2">CH2 X CH6</strain>
    </source>
</reference>
<dbReference type="InterPro" id="IPR029063">
    <property type="entry name" value="SAM-dependent_MTases_sf"/>
</dbReference>
<dbReference type="PhylomeDB" id="A7S6Y8"/>
<dbReference type="Pfam" id="PF03492">
    <property type="entry name" value="Methyltransf_7"/>
    <property type="match status" value="1"/>
</dbReference>
<dbReference type="SUPFAM" id="SSF53335">
    <property type="entry name" value="S-adenosyl-L-methionine-dependent methyltransferases"/>
    <property type="match status" value="1"/>
</dbReference>
<dbReference type="PANTHER" id="PTHR31009">
    <property type="entry name" value="S-ADENOSYL-L-METHIONINE:CARBOXYL METHYLTRANSFERASE FAMILY PROTEIN"/>
    <property type="match status" value="1"/>
</dbReference>
<accession>A7S6Y8</accession>
<name>A7S6Y8_NEMVE</name>
<dbReference type="GO" id="GO:0008757">
    <property type="term" value="F:S-adenosylmethionine-dependent methyltransferase activity"/>
    <property type="evidence" value="ECO:0000318"/>
    <property type="project" value="GO_Central"/>
</dbReference>